<evidence type="ECO:0000256" key="1">
    <source>
        <dbReference type="ARBA" id="ARBA00022801"/>
    </source>
</evidence>
<evidence type="ECO:0000313" key="4">
    <source>
        <dbReference type="Proteomes" id="UP000663440"/>
    </source>
</evidence>
<dbReference type="SUPFAM" id="SSF82171">
    <property type="entry name" value="DPP6 N-terminal domain-like"/>
    <property type="match status" value="1"/>
</dbReference>
<dbReference type="Gene3D" id="2.120.10.30">
    <property type="entry name" value="TolB, C-terminal domain"/>
    <property type="match status" value="1"/>
</dbReference>
<evidence type="ECO:0000259" key="2">
    <source>
        <dbReference type="Pfam" id="PF00326"/>
    </source>
</evidence>
<reference evidence="3 4" key="1">
    <citation type="submission" date="2021-03" db="EMBL/GenBank/DDBJ databases">
        <title>Flavobacterium kribbensis sp. nov, an endophytic bacteria, isolated from soybean.</title>
        <authorList>
            <person name="Lee J."/>
            <person name="Seo J."/>
        </authorList>
    </citation>
    <scope>NUCLEOTIDE SEQUENCE [LARGE SCALE GENOMIC DNA]</scope>
    <source>
        <strain evidence="3 4">BB8</strain>
    </source>
</reference>
<gene>
    <name evidence="3" type="ORF">J0383_19770</name>
</gene>
<feature type="domain" description="Peptidase S9 prolyl oligopeptidase catalytic" evidence="2">
    <location>
        <begin position="653"/>
        <end position="832"/>
    </location>
</feature>
<evidence type="ECO:0000313" key="3">
    <source>
        <dbReference type="EMBL" id="QSW88472.1"/>
    </source>
</evidence>
<dbReference type="PANTHER" id="PTHR42776">
    <property type="entry name" value="SERINE PEPTIDASE S9 FAMILY MEMBER"/>
    <property type="match status" value="1"/>
</dbReference>
<dbReference type="InterPro" id="IPR001375">
    <property type="entry name" value="Peptidase_S9_cat"/>
</dbReference>
<dbReference type="Pfam" id="PF00326">
    <property type="entry name" value="Peptidase_S9"/>
    <property type="match status" value="1"/>
</dbReference>
<organism evidence="3 4">
    <name type="scientific">Flavobacterium endoglycinae</name>
    <dbReference type="NCBI Taxonomy" id="2816357"/>
    <lineage>
        <taxon>Bacteria</taxon>
        <taxon>Pseudomonadati</taxon>
        <taxon>Bacteroidota</taxon>
        <taxon>Flavobacteriia</taxon>
        <taxon>Flavobacteriales</taxon>
        <taxon>Flavobacteriaceae</taxon>
        <taxon>Flavobacterium</taxon>
    </lineage>
</organism>
<dbReference type="PANTHER" id="PTHR42776:SF27">
    <property type="entry name" value="DIPEPTIDYL PEPTIDASE FAMILY MEMBER 6"/>
    <property type="match status" value="1"/>
</dbReference>
<dbReference type="InterPro" id="IPR011042">
    <property type="entry name" value="6-blade_b-propeller_TolB-like"/>
</dbReference>
<name>A0ABX7QBQ0_9FLAO</name>
<accession>A0ABX7QBQ0</accession>
<dbReference type="Gene3D" id="3.40.50.1820">
    <property type="entry name" value="alpha/beta hydrolase"/>
    <property type="match status" value="1"/>
</dbReference>
<keyword evidence="4" id="KW-1185">Reference proteome</keyword>
<dbReference type="SUPFAM" id="SSF53474">
    <property type="entry name" value="alpha/beta-Hydrolases"/>
    <property type="match status" value="1"/>
</dbReference>
<dbReference type="RefSeq" id="WP_207295675.1">
    <property type="nucleotide sequence ID" value="NZ_CP071448.1"/>
</dbReference>
<dbReference type="EMBL" id="CP071448">
    <property type="protein sequence ID" value="QSW88472.1"/>
    <property type="molecule type" value="Genomic_DNA"/>
</dbReference>
<dbReference type="Proteomes" id="UP000663440">
    <property type="component" value="Chromosome"/>
</dbReference>
<protein>
    <submittedName>
        <fullName evidence="3">Prolyl oligopeptidase family serine peptidase</fullName>
    </submittedName>
</protein>
<dbReference type="InterPro" id="IPR029058">
    <property type="entry name" value="AB_hydrolase_fold"/>
</dbReference>
<sequence>MLLGQAGQKRMLTPADYKQWSKLYPDKISNNGNWASYRLNYKYTDSDTLVLQKIAGGQKQKFANCRTGKFNAELQFGCISQDTLYLQNLHTATADKIANVVSFDFSKNNRYSVVLRNSNDNKQFLEIRTLTGKVVYQRKDITSYCYDPDQKGVVFNVSNNNHYGTELILFKDPIDIKILAANQSTPLKKLYWEADAISFMGDIGQGSKFYYYSISKDKLSILNSKSNGFPKGMQITDSPLGNAAHAKSGTKVLVRLKFSDDTLKSIDPKDVEIWNTRDKLLFDYRKYFGNPKMSDKMALWNIQENKVQLITDSTFSAGFISSDYNYAFIYDPIAYEPQSRQFCPYDLYILDLNSGTRNPIVNNHTADAKPFGSPDGAYLCYAKSGQWWIYSIKNDSHICITLNLPNSFFAEDNNSPSEDKPYGIGGWTSDGEIILYDRYDLWKISLDGKKKKRLTNGREIQKTFRINSFNPNLLFDKTVSGTYTLDLKVGFLLETVNKETGATGLSWWNINSGIKEMVWGNNKISLVKKAQDKSIYMYVSESFESSPKLMLYKDKATEIMQSNPQQKYFYWSRNEKIEYISDGIKTKGILFYPADFKADKKYPMVVHIYERQFSYLNDYINPSMISNTGFNVNNYTANGYFVLFPDINYEFGNLKKSVTNSVLAAVDAAVAKGYVNATKVGLIGHSFGGYETDLIITQTDRFAAAVSGAAWTDLISSYLYVGPLFRRPDFFRAEDHQIRIGKSLFEDMKSYLNNSPVLLASNVNSPLLSWAGAEDRHVNMQNSLEFYLALRRLNKEHILLVYPEEEHTLENKKNAQDLNIRIMEWFDYYLKGEKKKEWFGTYYN</sequence>
<proteinExistence type="predicted"/>
<keyword evidence="1" id="KW-0378">Hydrolase</keyword>